<gene>
    <name evidence="7" type="ORF">Dthio_PD0567</name>
</gene>
<evidence type="ECO:0000313" key="8">
    <source>
        <dbReference type="Proteomes" id="UP000005496"/>
    </source>
</evidence>
<dbReference type="SFLD" id="SFLDS00005">
    <property type="entry name" value="Isoprenoid_Synthase_Type_I"/>
    <property type="match status" value="1"/>
</dbReference>
<comment type="similarity">
    <text evidence="2 6">Belongs to the FPP/GGPP synthase family.</text>
</comment>
<name>D6SRC5_9BACT</name>
<evidence type="ECO:0000256" key="5">
    <source>
        <dbReference type="ARBA" id="ARBA00022842"/>
    </source>
</evidence>
<evidence type="ECO:0000256" key="2">
    <source>
        <dbReference type="ARBA" id="ARBA00006706"/>
    </source>
</evidence>
<dbReference type="InterPro" id="IPR033749">
    <property type="entry name" value="Polyprenyl_synt_CS"/>
</dbReference>
<dbReference type="Proteomes" id="UP000005496">
    <property type="component" value="Unassembled WGS sequence"/>
</dbReference>
<dbReference type="OrthoDB" id="9805316at2"/>
<dbReference type="InterPro" id="IPR000092">
    <property type="entry name" value="Polyprenyl_synt"/>
</dbReference>
<organism evidence="7 8">
    <name type="scientific">Desulfonatronospira thiodismutans ASO3-1</name>
    <dbReference type="NCBI Taxonomy" id="555779"/>
    <lineage>
        <taxon>Bacteria</taxon>
        <taxon>Pseudomonadati</taxon>
        <taxon>Thermodesulfobacteriota</taxon>
        <taxon>Desulfovibrionia</taxon>
        <taxon>Desulfovibrionales</taxon>
        <taxon>Desulfonatronovibrionaceae</taxon>
        <taxon>Desulfonatronospira</taxon>
    </lineage>
</organism>
<keyword evidence="4" id="KW-0479">Metal-binding</keyword>
<dbReference type="SUPFAM" id="SSF48576">
    <property type="entry name" value="Terpenoid synthases"/>
    <property type="match status" value="1"/>
</dbReference>
<protein>
    <submittedName>
        <fullName evidence="7">Trans-hexaprenyltranstransferase</fullName>
        <ecNumber evidence="7">2.5.1.30</ecNumber>
    </submittedName>
</protein>
<evidence type="ECO:0000256" key="6">
    <source>
        <dbReference type="RuleBase" id="RU004466"/>
    </source>
</evidence>
<dbReference type="PANTHER" id="PTHR12001:SF69">
    <property type="entry name" value="ALL TRANS-POLYPRENYL-DIPHOSPHATE SYNTHASE PDSS1"/>
    <property type="match status" value="1"/>
</dbReference>
<dbReference type="PANTHER" id="PTHR12001">
    <property type="entry name" value="GERANYLGERANYL PYROPHOSPHATE SYNTHASE"/>
    <property type="match status" value="1"/>
</dbReference>
<comment type="caution">
    <text evidence="7">The sequence shown here is derived from an EMBL/GenBank/DDBJ whole genome shotgun (WGS) entry which is preliminary data.</text>
</comment>
<comment type="cofactor">
    <cofactor evidence="1">
        <name>Mg(2+)</name>
        <dbReference type="ChEBI" id="CHEBI:18420"/>
    </cofactor>
</comment>
<dbReference type="RefSeq" id="WP_008870599.1">
    <property type="nucleotide sequence ID" value="NZ_ACJN02000003.1"/>
</dbReference>
<dbReference type="EC" id="2.5.1.30" evidence="7"/>
<dbReference type="GO" id="GO:0000010">
    <property type="term" value="F:heptaprenyl diphosphate synthase activity"/>
    <property type="evidence" value="ECO:0007669"/>
    <property type="project" value="UniProtKB-EC"/>
</dbReference>
<evidence type="ECO:0000256" key="3">
    <source>
        <dbReference type="ARBA" id="ARBA00022679"/>
    </source>
</evidence>
<dbReference type="eggNOG" id="COG0142">
    <property type="taxonomic scope" value="Bacteria"/>
</dbReference>
<dbReference type="GO" id="GO:0046872">
    <property type="term" value="F:metal ion binding"/>
    <property type="evidence" value="ECO:0007669"/>
    <property type="project" value="UniProtKB-KW"/>
</dbReference>
<keyword evidence="5" id="KW-0460">Magnesium</keyword>
<evidence type="ECO:0000313" key="7">
    <source>
        <dbReference type="EMBL" id="EFI33241.1"/>
    </source>
</evidence>
<proteinExistence type="inferred from homology"/>
<dbReference type="CDD" id="cd00685">
    <property type="entry name" value="Trans_IPPS_HT"/>
    <property type="match status" value="1"/>
</dbReference>
<dbReference type="InterPro" id="IPR008949">
    <property type="entry name" value="Isoprenoid_synthase_dom_sf"/>
</dbReference>
<dbReference type="AlphaFoldDB" id="D6SRC5"/>
<accession>D6SRC5</accession>
<dbReference type="Pfam" id="PF00348">
    <property type="entry name" value="polyprenyl_synt"/>
    <property type="match status" value="1"/>
</dbReference>
<dbReference type="PROSITE" id="PS00723">
    <property type="entry name" value="POLYPRENYL_SYNTHASE_1"/>
    <property type="match status" value="1"/>
</dbReference>
<dbReference type="GO" id="GO:0008299">
    <property type="term" value="P:isoprenoid biosynthetic process"/>
    <property type="evidence" value="ECO:0007669"/>
    <property type="project" value="InterPro"/>
</dbReference>
<dbReference type="Gene3D" id="1.10.600.10">
    <property type="entry name" value="Farnesyl Diphosphate Synthase"/>
    <property type="match status" value="1"/>
</dbReference>
<evidence type="ECO:0000256" key="1">
    <source>
        <dbReference type="ARBA" id="ARBA00001946"/>
    </source>
</evidence>
<evidence type="ECO:0000256" key="4">
    <source>
        <dbReference type="ARBA" id="ARBA00022723"/>
    </source>
</evidence>
<dbReference type="SFLD" id="SFLDG01017">
    <property type="entry name" value="Polyprenyl_Transferase_Like"/>
    <property type="match status" value="1"/>
</dbReference>
<reference evidence="7" key="1">
    <citation type="submission" date="2010-05" db="EMBL/GenBank/DDBJ databases">
        <title>The draft genome of Desulfonatronospira thiodismutans ASO3-1.</title>
        <authorList>
            <consortium name="US DOE Joint Genome Institute (JGI-PGF)"/>
            <person name="Lucas S."/>
            <person name="Copeland A."/>
            <person name="Lapidus A."/>
            <person name="Cheng J.-F."/>
            <person name="Bruce D."/>
            <person name="Goodwin L."/>
            <person name="Pitluck S."/>
            <person name="Chertkov O."/>
            <person name="Brettin T."/>
            <person name="Detter J.C."/>
            <person name="Han C."/>
            <person name="Land M.L."/>
            <person name="Hauser L."/>
            <person name="Kyrpides N."/>
            <person name="Mikhailova N."/>
            <person name="Muyzer G."/>
            <person name="Woyke T."/>
        </authorList>
    </citation>
    <scope>NUCLEOTIDE SEQUENCE [LARGE SCALE GENOMIC DNA]</scope>
    <source>
        <strain evidence="7">ASO3-1</strain>
    </source>
</reference>
<keyword evidence="3 6" id="KW-0808">Transferase</keyword>
<keyword evidence="8" id="KW-1185">Reference proteome</keyword>
<sequence length="322" mass="35823">MSKLSDFFSRELPRINATLEQELAQLNPLVKEVGEHILLSGGKRLRPMLTILTARCLGYQDQDIYPLACSLEFLHSATLIHDDILDSADTRRGQTACHLAFGLHRTVLAGDALLALANLIVARYDIPAMNYCVAQAIMRTATGEVEEIAQIRSPRPDRTAYLEIIQGKTADLIRAACSCGAMLARADQERLDHADSFGFNVGMAFQLVDDALDYAADHELLGKPLGGDLREGKITLPLILYLQTLQKDQQGEILHKMAHDLLCDHEMQQIIGQIQEMGLDTKVREEAGKYLQLAGQALESFPDAPEKYLLQEIVEVVRSRKF</sequence>
<dbReference type="EMBL" id="ACJN02000003">
    <property type="protein sequence ID" value="EFI33241.1"/>
    <property type="molecule type" value="Genomic_DNA"/>
</dbReference>